<evidence type="ECO:0000313" key="3">
    <source>
        <dbReference type="EMBL" id="CAB4175980.1"/>
    </source>
</evidence>
<dbReference type="EMBL" id="LR797458">
    <property type="protein sequence ID" value="CAB4217541.1"/>
    <property type="molecule type" value="Genomic_DNA"/>
</dbReference>
<organism evidence="2">
    <name type="scientific">uncultured Caudovirales phage</name>
    <dbReference type="NCBI Taxonomy" id="2100421"/>
    <lineage>
        <taxon>Viruses</taxon>
        <taxon>Duplodnaviria</taxon>
        <taxon>Heunggongvirae</taxon>
        <taxon>Uroviricota</taxon>
        <taxon>Caudoviricetes</taxon>
        <taxon>Peduoviridae</taxon>
        <taxon>Maltschvirus</taxon>
        <taxon>Maltschvirus maltsch</taxon>
    </lineage>
</organism>
<protein>
    <recommendedName>
        <fullName evidence="6">PD-(D/E)XK nuclease superfamily</fullName>
    </recommendedName>
</protein>
<evidence type="ECO:0008006" key="6">
    <source>
        <dbReference type="Google" id="ProtNLM"/>
    </source>
</evidence>
<dbReference type="EMBL" id="LR796463">
    <property type="protein sequence ID" value="CAB4146226.1"/>
    <property type="molecule type" value="Genomic_DNA"/>
</dbReference>
<gene>
    <name evidence="4" type="ORF">UFOVP1147_42</name>
    <name evidence="5" type="ORF">UFOVP1594_38</name>
    <name evidence="1" type="ORF">UFOVP484_31</name>
    <name evidence="2" type="ORF">UFOVP808_47</name>
    <name evidence="3" type="ORF">UFOVP994_38</name>
</gene>
<sequence length="307" mass="35194">MTRERPPFPAVLDSTTMAAFKSCPQKAYLEYMQHWKLRDQSVHLHAGAAYATGIEKARVAYYIDGRSPEDSLALGLRALLTAYGDFQCPPESAKSAERTAGALEYYFSQYRLGEDKAIPMTLPGGKRGIEFSFLEPLDLTHPVTGDPLLYSGRMDMMCEYEGMYLGEDDKTTSQLGASWPRQWDLRSQFTGYVWGAARAGIKLDGFLVRGVSILKTKYDTLQAITYRPQWLIDRWYEQLIRDAKRMIQAWESGYWDWNLDHACAEYGGCPFKSVCQMRDPTPLLEQQFQRRRWDPVARTETVLETLD</sequence>
<evidence type="ECO:0000313" key="5">
    <source>
        <dbReference type="EMBL" id="CAB4217541.1"/>
    </source>
</evidence>
<evidence type="ECO:0000313" key="1">
    <source>
        <dbReference type="EMBL" id="CAB4146226.1"/>
    </source>
</evidence>
<reference evidence="2" key="1">
    <citation type="submission" date="2020-04" db="EMBL/GenBank/DDBJ databases">
        <authorList>
            <person name="Chiriac C."/>
            <person name="Salcher M."/>
            <person name="Ghai R."/>
            <person name="Kavagutti S V."/>
        </authorList>
    </citation>
    <scope>NUCLEOTIDE SEQUENCE</scope>
</reference>
<dbReference type="EMBL" id="LR796930">
    <property type="protein sequence ID" value="CAB4175980.1"/>
    <property type="molecule type" value="Genomic_DNA"/>
</dbReference>
<proteinExistence type="predicted"/>
<dbReference type="EMBL" id="LR797096">
    <property type="protein sequence ID" value="CAB4186509.1"/>
    <property type="molecule type" value="Genomic_DNA"/>
</dbReference>
<dbReference type="EMBL" id="LR796751">
    <property type="protein sequence ID" value="CAB4163747.1"/>
    <property type="molecule type" value="Genomic_DNA"/>
</dbReference>
<evidence type="ECO:0000313" key="2">
    <source>
        <dbReference type="EMBL" id="CAB4163747.1"/>
    </source>
</evidence>
<evidence type="ECO:0000313" key="4">
    <source>
        <dbReference type="EMBL" id="CAB4186509.1"/>
    </source>
</evidence>
<name>A0A6J5NXK7_9CAUD</name>
<accession>A0A6J5NXK7</accession>